<sequence>MSENTQSNDSNAAVDDLIEMLNLTDRGATQNETLFGAQTLNRESPRIYGGQVLAQAIMAMTSTVDSDRDIHSLHGYFIRPGDIDQDLSFGVQKLNDGRSFSTRRVQAYQQGQAIFSAISSFQTASQGPEHGSTMPSDLPDPESLPTVADLVGHLPLPIARAISYHRPFDLRHVEEPLWLKADSSKSPTTAVWFKSFAPLPDDPNFHKAAIAYASDYMPVEPGLRAHGKHWMVQGMKVASLDHAIWFHRPARADEWLLYTLEAPSAQDARSLATGKIFSQDGAHVATIAQETMLRLPEYREDITAV</sequence>
<comment type="similarity">
    <text evidence="1">Belongs to the C/M/P thioester hydrolase family.</text>
</comment>
<dbReference type="GO" id="GO:0006637">
    <property type="term" value="P:acyl-CoA metabolic process"/>
    <property type="evidence" value="ECO:0007669"/>
    <property type="project" value="InterPro"/>
</dbReference>
<dbReference type="RefSeq" id="WP_188358697.1">
    <property type="nucleotide sequence ID" value="NZ_BMDC01000001.1"/>
</dbReference>
<feature type="domain" description="Acyl-CoA thioesterase-like N-terminal HotDog" evidence="4">
    <location>
        <begin position="46"/>
        <end position="122"/>
    </location>
</feature>
<dbReference type="PANTHER" id="PTHR11066">
    <property type="entry name" value="ACYL-COA THIOESTERASE"/>
    <property type="match status" value="1"/>
</dbReference>
<comment type="caution">
    <text evidence="5">The sequence shown here is derived from an EMBL/GenBank/DDBJ whole genome shotgun (WGS) entry which is preliminary data.</text>
</comment>
<evidence type="ECO:0000313" key="6">
    <source>
        <dbReference type="Proteomes" id="UP000600171"/>
    </source>
</evidence>
<feature type="domain" description="Acyl-CoA thioesterase 2 C-terminal" evidence="3">
    <location>
        <begin position="188"/>
        <end position="290"/>
    </location>
</feature>
<reference evidence="5 6" key="1">
    <citation type="journal article" date="2014" name="Int. J. Syst. Evol. Microbiol.">
        <title>Complete genome sequence of Corynebacterium casei LMG S-19264T (=DSM 44701T), isolated from a smear-ripened cheese.</title>
        <authorList>
            <consortium name="US DOE Joint Genome Institute (JGI-PGF)"/>
            <person name="Walter F."/>
            <person name="Albersmeier A."/>
            <person name="Kalinowski J."/>
            <person name="Ruckert C."/>
        </authorList>
    </citation>
    <scope>NUCLEOTIDE SEQUENCE [LARGE SCALE GENOMIC DNA]</scope>
    <source>
        <strain evidence="5 6">CCM 8669</strain>
    </source>
</reference>
<evidence type="ECO:0000259" key="4">
    <source>
        <dbReference type="Pfam" id="PF13622"/>
    </source>
</evidence>
<dbReference type="EMBL" id="BMDC01000001">
    <property type="protein sequence ID" value="GGH58357.1"/>
    <property type="molecule type" value="Genomic_DNA"/>
</dbReference>
<dbReference type="CDD" id="cd03445">
    <property type="entry name" value="Thioesterase_II_repeat2"/>
    <property type="match status" value="1"/>
</dbReference>
<accession>A0A917ILX6</accession>
<dbReference type="SUPFAM" id="SSF54637">
    <property type="entry name" value="Thioesterase/thiol ester dehydrase-isomerase"/>
    <property type="match status" value="2"/>
</dbReference>
<keyword evidence="6" id="KW-1185">Reference proteome</keyword>
<gene>
    <name evidence="5" type="primary">tesB</name>
    <name evidence="5" type="ORF">GCM10007359_04450</name>
</gene>
<name>A0A917ILX6_9MICC</name>
<dbReference type="PANTHER" id="PTHR11066:SF34">
    <property type="entry name" value="ACYL-COENZYME A THIOESTERASE 8"/>
    <property type="match status" value="1"/>
</dbReference>
<dbReference type="AlphaFoldDB" id="A0A917ILX6"/>
<organism evidence="5 6">
    <name type="scientific">Rothia aerolata</name>
    <dbReference type="NCBI Taxonomy" id="1812262"/>
    <lineage>
        <taxon>Bacteria</taxon>
        <taxon>Bacillati</taxon>
        <taxon>Actinomycetota</taxon>
        <taxon>Actinomycetes</taxon>
        <taxon>Micrococcales</taxon>
        <taxon>Micrococcaceae</taxon>
        <taxon>Rothia</taxon>
    </lineage>
</organism>
<dbReference type="Pfam" id="PF02551">
    <property type="entry name" value="Acyl_CoA_thio"/>
    <property type="match status" value="1"/>
</dbReference>
<evidence type="ECO:0000256" key="2">
    <source>
        <dbReference type="ARBA" id="ARBA00022801"/>
    </source>
</evidence>
<evidence type="ECO:0000313" key="5">
    <source>
        <dbReference type="EMBL" id="GGH58357.1"/>
    </source>
</evidence>
<dbReference type="GO" id="GO:0047617">
    <property type="term" value="F:fatty acyl-CoA hydrolase activity"/>
    <property type="evidence" value="ECO:0007669"/>
    <property type="project" value="InterPro"/>
</dbReference>
<dbReference type="InterPro" id="IPR025652">
    <property type="entry name" value="TesB_C"/>
</dbReference>
<dbReference type="Pfam" id="PF13622">
    <property type="entry name" value="4HBT_3"/>
    <property type="match status" value="1"/>
</dbReference>
<dbReference type="InterPro" id="IPR029069">
    <property type="entry name" value="HotDog_dom_sf"/>
</dbReference>
<dbReference type="InterPro" id="IPR003703">
    <property type="entry name" value="Acyl_CoA_thio"/>
</dbReference>
<dbReference type="Gene3D" id="2.40.160.210">
    <property type="entry name" value="Acyl-CoA thioesterase, double hotdog domain"/>
    <property type="match status" value="1"/>
</dbReference>
<dbReference type="CDD" id="cd03444">
    <property type="entry name" value="Thioesterase_II_repeat1"/>
    <property type="match status" value="1"/>
</dbReference>
<proteinExistence type="inferred from homology"/>
<evidence type="ECO:0000256" key="1">
    <source>
        <dbReference type="ARBA" id="ARBA00006538"/>
    </source>
</evidence>
<evidence type="ECO:0000259" key="3">
    <source>
        <dbReference type="Pfam" id="PF02551"/>
    </source>
</evidence>
<dbReference type="GO" id="GO:0009062">
    <property type="term" value="P:fatty acid catabolic process"/>
    <property type="evidence" value="ECO:0007669"/>
    <property type="project" value="TreeGrafter"/>
</dbReference>
<dbReference type="Proteomes" id="UP000600171">
    <property type="component" value="Unassembled WGS sequence"/>
</dbReference>
<dbReference type="InterPro" id="IPR042171">
    <property type="entry name" value="Acyl-CoA_hotdog"/>
</dbReference>
<keyword evidence="2" id="KW-0378">Hydrolase</keyword>
<dbReference type="InterPro" id="IPR049449">
    <property type="entry name" value="TesB_ACOT8-like_N"/>
</dbReference>
<protein>
    <submittedName>
        <fullName evidence="5">Acyl-CoA thioesterase II</fullName>
    </submittedName>
</protein>